<dbReference type="PANTHER" id="PTHR31047">
    <property type="entry name" value="MEIOTICALLY UP-REGULATED GENE 157 PROTEIN"/>
    <property type="match status" value="1"/>
</dbReference>
<dbReference type="Proteomes" id="UP001209229">
    <property type="component" value="Unassembled WGS sequence"/>
</dbReference>
<dbReference type="RefSeq" id="WP_363321557.1">
    <property type="nucleotide sequence ID" value="NZ_JAPDPJ010000012.1"/>
</dbReference>
<dbReference type="PANTHER" id="PTHR31047:SF0">
    <property type="entry name" value="MEIOTICALLY UP-REGULATED GENE 157 PROTEIN"/>
    <property type="match status" value="1"/>
</dbReference>
<gene>
    <name evidence="1" type="ORF">OM075_07330</name>
</gene>
<sequence>MKKKYFGLKACLILSIISIGELKAHDIVMPVDNTNVAVKVKEEIFQSQRPAKADRLFVSKVIDKEIIRVKKLLTNAKLAWMFENCFPNTLDTTVRYRKTD</sequence>
<dbReference type="EMBL" id="JAPDPJ010000012">
    <property type="protein sequence ID" value="MCW3786272.1"/>
    <property type="molecule type" value="Genomic_DNA"/>
</dbReference>
<reference evidence="1" key="1">
    <citation type="submission" date="2022-10" db="EMBL/GenBank/DDBJ databases">
        <authorList>
            <person name="Yu W.X."/>
        </authorList>
    </citation>
    <scope>NUCLEOTIDE SEQUENCE</scope>
    <source>
        <strain evidence="1">AAT</strain>
    </source>
</reference>
<evidence type="ECO:0000313" key="2">
    <source>
        <dbReference type="Proteomes" id="UP001209229"/>
    </source>
</evidence>
<dbReference type="InterPro" id="IPR008313">
    <property type="entry name" value="GH125"/>
</dbReference>
<dbReference type="Pfam" id="PF06824">
    <property type="entry name" value="Glyco_hydro_125"/>
    <property type="match status" value="1"/>
</dbReference>
<keyword evidence="2" id="KW-1185">Reference proteome</keyword>
<dbReference type="AlphaFoldDB" id="A0AAE3SER1"/>
<dbReference type="SUPFAM" id="SSF48208">
    <property type="entry name" value="Six-hairpin glycosidases"/>
    <property type="match status" value="1"/>
</dbReference>
<dbReference type="GO" id="GO:0005975">
    <property type="term" value="P:carbohydrate metabolic process"/>
    <property type="evidence" value="ECO:0007669"/>
    <property type="project" value="InterPro"/>
</dbReference>
<dbReference type="Gene3D" id="1.50.10.10">
    <property type="match status" value="1"/>
</dbReference>
<organism evidence="1 2">
    <name type="scientific">Plebeiibacterium sediminum</name>
    <dbReference type="NCBI Taxonomy" id="2992112"/>
    <lineage>
        <taxon>Bacteria</taxon>
        <taxon>Pseudomonadati</taxon>
        <taxon>Bacteroidota</taxon>
        <taxon>Bacteroidia</taxon>
        <taxon>Marinilabiliales</taxon>
        <taxon>Marinilabiliaceae</taxon>
        <taxon>Plebeiibacterium</taxon>
    </lineage>
</organism>
<name>A0AAE3SER1_9BACT</name>
<dbReference type="InterPro" id="IPR012341">
    <property type="entry name" value="6hp_glycosidase-like_sf"/>
</dbReference>
<proteinExistence type="predicted"/>
<comment type="caution">
    <text evidence="1">The sequence shown here is derived from an EMBL/GenBank/DDBJ whole genome shotgun (WGS) entry which is preliminary data.</text>
</comment>
<dbReference type="InterPro" id="IPR008928">
    <property type="entry name" value="6-hairpin_glycosidase_sf"/>
</dbReference>
<protein>
    <submittedName>
        <fullName evidence="1">Uncharacterized protein</fullName>
    </submittedName>
</protein>
<feature type="non-terminal residue" evidence="1">
    <location>
        <position position="100"/>
    </location>
</feature>
<evidence type="ECO:0000313" key="1">
    <source>
        <dbReference type="EMBL" id="MCW3786272.1"/>
    </source>
</evidence>
<accession>A0AAE3SER1</accession>